<evidence type="ECO:0000313" key="2">
    <source>
        <dbReference type="EMBL" id="KAF9599960.1"/>
    </source>
</evidence>
<protein>
    <recommendedName>
        <fullName evidence="1">AB hydrolase-1 domain-containing protein</fullName>
    </recommendedName>
</protein>
<dbReference type="SUPFAM" id="SSF53474">
    <property type="entry name" value="alpha/beta-Hydrolases"/>
    <property type="match status" value="1"/>
</dbReference>
<comment type="caution">
    <text evidence="2">The sequence shown here is derived from an EMBL/GenBank/DDBJ whole genome shotgun (WGS) entry which is preliminary data.</text>
</comment>
<dbReference type="Pfam" id="PF00561">
    <property type="entry name" value="Abhydrolase_1"/>
    <property type="match status" value="1"/>
</dbReference>
<evidence type="ECO:0000259" key="1">
    <source>
        <dbReference type="Pfam" id="PF00561"/>
    </source>
</evidence>
<feature type="domain" description="AB hydrolase-1" evidence="1">
    <location>
        <begin position="83"/>
        <end position="126"/>
    </location>
</feature>
<accession>A0A835HG34</accession>
<dbReference type="EMBL" id="JADFTS010000006">
    <property type="protein sequence ID" value="KAF9599960.1"/>
    <property type="molecule type" value="Genomic_DNA"/>
</dbReference>
<sequence length="241" mass="26555">MKLRRTQTLDLLGRGPSPFNLCIGSQGRQKGEPNNQTIYYLRECNASPSTPKPDGLGIISILLGPIFVNVFTIENGPRNGENVLLVHGLGCSSYSFRHVVKYLGSSGIHVVAIDLLGSGFLDKSSLEENERWGGGIWDVFSEIKEKGLFWGFDQLVEQGRIPYEELETRVISSKSLKPLKLGSEEMGRVIGQVIDSINLSPVHLVLHDSALGIVCALGWCVRIIPPGWTGARQRARYLVKI</sequence>
<name>A0A835HG34_9MAGN</name>
<dbReference type="OrthoDB" id="6431331at2759"/>
<dbReference type="Gene3D" id="3.40.50.1820">
    <property type="entry name" value="alpha/beta hydrolase"/>
    <property type="match status" value="1"/>
</dbReference>
<gene>
    <name evidence="2" type="ORF">IFM89_001995</name>
</gene>
<organism evidence="2 3">
    <name type="scientific">Coptis chinensis</name>
    <dbReference type="NCBI Taxonomy" id="261450"/>
    <lineage>
        <taxon>Eukaryota</taxon>
        <taxon>Viridiplantae</taxon>
        <taxon>Streptophyta</taxon>
        <taxon>Embryophyta</taxon>
        <taxon>Tracheophyta</taxon>
        <taxon>Spermatophyta</taxon>
        <taxon>Magnoliopsida</taxon>
        <taxon>Ranunculales</taxon>
        <taxon>Ranunculaceae</taxon>
        <taxon>Coptidoideae</taxon>
        <taxon>Coptis</taxon>
    </lineage>
</organism>
<keyword evidence="3" id="KW-1185">Reference proteome</keyword>
<proteinExistence type="predicted"/>
<dbReference type="InterPro" id="IPR029058">
    <property type="entry name" value="AB_hydrolase_fold"/>
</dbReference>
<dbReference type="InterPro" id="IPR000073">
    <property type="entry name" value="AB_hydrolase_1"/>
</dbReference>
<dbReference type="Proteomes" id="UP000631114">
    <property type="component" value="Unassembled WGS sequence"/>
</dbReference>
<dbReference type="AlphaFoldDB" id="A0A835HG34"/>
<evidence type="ECO:0000313" key="3">
    <source>
        <dbReference type="Proteomes" id="UP000631114"/>
    </source>
</evidence>
<reference evidence="2 3" key="1">
    <citation type="submission" date="2020-10" db="EMBL/GenBank/DDBJ databases">
        <title>The Coptis chinensis genome and diversification of protoberbering-type alkaloids.</title>
        <authorList>
            <person name="Wang B."/>
            <person name="Shu S."/>
            <person name="Song C."/>
            <person name="Liu Y."/>
        </authorList>
    </citation>
    <scope>NUCLEOTIDE SEQUENCE [LARGE SCALE GENOMIC DNA]</scope>
    <source>
        <strain evidence="2">HL-2020</strain>
        <tissue evidence="2">Leaf</tissue>
    </source>
</reference>